<dbReference type="Proteomes" id="UP000784294">
    <property type="component" value="Unassembled WGS sequence"/>
</dbReference>
<accession>A0A448XC73</accession>
<evidence type="ECO:0000313" key="2">
    <source>
        <dbReference type="Proteomes" id="UP000784294"/>
    </source>
</evidence>
<sequence>MLLHFYFSFPPFYPSYAMYYENIIKNQHCLLYSKEREIEDLREQLKQKDIESDVTVHFQMSEQAHNLLLGESAGVVRRIYFILFSTKNNYIPIG</sequence>
<dbReference type="EMBL" id="CAAALY010245640">
    <property type="protein sequence ID" value="VEL33353.1"/>
    <property type="molecule type" value="Genomic_DNA"/>
</dbReference>
<keyword evidence="2" id="KW-1185">Reference proteome</keyword>
<name>A0A448XC73_9PLAT</name>
<gene>
    <name evidence="1" type="ORF">PXEA_LOCUS26793</name>
</gene>
<proteinExistence type="predicted"/>
<reference evidence="1" key="1">
    <citation type="submission" date="2018-11" db="EMBL/GenBank/DDBJ databases">
        <authorList>
            <consortium name="Pathogen Informatics"/>
        </authorList>
    </citation>
    <scope>NUCLEOTIDE SEQUENCE</scope>
</reference>
<comment type="caution">
    <text evidence="1">The sequence shown here is derived from an EMBL/GenBank/DDBJ whole genome shotgun (WGS) entry which is preliminary data.</text>
</comment>
<protein>
    <submittedName>
        <fullName evidence="1">Uncharacterized protein</fullName>
    </submittedName>
</protein>
<organism evidence="1 2">
    <name type="scientific">Protopolystoma xenopodis</name>
    <dbReference type="NCBI Taxonomy" id="117903"/>
    <lineage>
        <taxon>Eukaryota</taxon>
        <taxon>Metazoa</taxon>
        <taxon>Spiralia</taxon>
        <taxon>Lophotrochozoa</taxon>
        <taxon>Platyhelminthes</taxon>
        <taxon>Monogenea</taxon>
        <taxon>Polyopisthocotylea</taxon>
        <taxon>Polystomatidea</taxon>
        <taxon>Polystomatidae</taxon>
        <taxon>Protopolystoma</taxon>
    </lineage>
</organism>
<dbReference type="OrthoDB" id="6132843at2759"/>
<evidence type="ECO:0000313" key="1">
    <source>
        <dbReference type="EMBL" id="VEL33353.1"/>
    </source>
</evidence>
<dbReference type="AlphaFoldDB" id="A0A448XC73"/>